<dbReference type="InterPro" id="IPR036397">
    <property type="entry name" value="RNaseH_sf"/>
</dbReference>
<evidence type="ECO:0000313" key="1">
    <source>
        <dbReference type="EMBL" id="GFY02275.1"/>
    </source>
</evidence>
<name>A0A8X6S0M0_TRICX</name>
<gene>
    <name evidence="1" type="primary">X975_05572</name>
    <name evidence="1" type="ORF">TNCV_3501581</name>
</gene>
<organism evidence="1 2">
    <name type="scientific">Trichonephila clavipes</name>
    <name type="common">Golden silk orbweaver</name>
    <name type="synonym">Nephila clavipes</name>
    <dbReference type="NCBI Taxonomy" id="2585209"/>
    <lineage>
        <taxon>Eukaryota</taxon>
        <taxon>Metazoa</taxon>
        <taxon>Ecdysozoa</taxon>
        <taxon>Arthropoda</taxon>
        <taxon>Chelicerata</taxon>
        <taxon>Arachnida</taxon>
        <taxon>Araneae</taxon>
        <taxon>Araneomorphae</taxon>
        <taxon>Entelegynae</taxon>
        <taxon>Araneoidea</taxon>
        <taxon>Nephilidae</taxon>
        <taxon>Trichonephila</taxon>
    </lineage>
</organism>
<comment type="caution">
    <text evidence="1">The sequence shown here is derived from an EMBL/GenBank/DDBJ whole genome shotgun (WGS) entry which is preliminary data.</text>
</comment>
<dbReference type="Proteomes" id="UP000887159">
    <property type="component" value="Unassembled WGS sequence"/>
</dbReference>
<reference evidence="1" key="1">
    <citation type="submission" date="2020-08" db="EMBL/GenBank/DDBJ databases">
        <title>Multicomponent nature underlies the extraordinary mechanical properties of spider dragline silk.</title>
        <authorList>
            <person name="Kono N."/>
            <person name="Nakamura H."/>
            <person name="Mori M."/>
            <person name="Yoshida Y."/>
            <person name="Ohtoshi R."/>
            <person name="Malay A.D."/>
            <person name="Moran D.A.P."/>
            <person name="Tomita M."/>
            <person name="Numata K."/>
            <person name="Arakawa K."/>
        </authorList>
    </citation>
    <scope>NUCLEOTIDE SEQUENCE</scope>
</reference>
<evidence type="ECO:0000313" key="2">
    <source>
        <dbReference type="Proteomes" id="UP000887159"/>
    </source>
</evidence>
<dbReference type="EMBL" id="BMAU01021233">
    <property type="protein sequence ID" value="GFY02275.1"/>
    <property type="molecule type" value="Genomic_DNA"/>
</dbReference>
<sequence length="164" mass="18696">MTIVFVCGDPVVNASILPLLYSDILVWGAIAYNTRSPLILIRVTMIAQLYVRNILQPHVMPLMKRLPGAIVQQDTQPHSARVSQDCLRTITTLPWPAQSLYLSPIEHIWDHFGRRVENPTSLNELEARLQQIWNKCLKTSYRSCMPQFPIVLHRAFALEGSTGY</sequence>
<accession>A0A8X6S0M0</accession>
<keyword evidence="2" id="KW-1185">Reference proteome</keyword>
<dbReference type="GO" id="GO:0003676">
    <property type="term" value="F:nucleic acid binding"/>
    <property type="evidence" value="ECO:0007669"/>
    <property type="project" value="InterPro"/>
</dbReference>
<dbReference type="AlphaFoldDB" id="A0A8X6S0M0"/>
<proteinExistence type="predicted"/>
<dbReference type="Gene3D" id="3.30.420.10">
    <property type="entry name" value="Ribonuclease H-like superfamily/Ribonuclease H"/>
    <property type="match status" value="1"/>
</dbReference>
<protein>
    <submittedName>
        <fullName evidence="1">Transposable element Tcb2 transposase</fullName>
    </submittedName>
</protein>